<dbReference type="PRINTS" id="PR00237">
    <property type="entry name" value="GPCRRHODOPSN"/>
</dbReference>
<dbReference type="PRINTS" id="PR01739">
    <property type="entry name" value="RELAXINR"/>
</dbReference>
<dbReference type="InterPro" id="IPR017452">
    <property type="entry name" value="GPCR_Rhodpsn_7TM"/>
</dbReference>
<accession>A0AAW0TSD4</accession>
<feature type="transmembrane region" description="Helical" evidence="16">
    <location>
        <begin position="544"/>
        <end position="563"/>
    </location>
</feature>
<dbReference type="GO" id="GO:0005886">
    <property type="term" value="C:plasma membrane"/>
    <property type="evidence" value="ECO:0007669"/>
    <property type="project" value="UniProtKB-SubCell"/>
</dbReference>
<evidence type="ECO:0000256" key="4">
    <source>
        <dbReference type="ARBA" id="ARBA00022614"/>
    </source>
</evidence>
<keyword evidence="8 15" id="KW-0297">G-protein coupled receptor</keyword>
<name>A0AAW0TSD4_SCYPA</name>
<dbReference type="Pfam" id="PF00001">
    <property type="entry name" value="7tm_1"/>
    <property type="match status" value="1"/>
</dbReference>
<evidence type="ECO:0000313" key="18">
    <source>
        <dbReference type="EMBL" id="KAK8390477.1"/>
    </source>
</evidence>
<dbReference type="PROSITE" id="PS50068">
    <property type="entry name" value="LDLRA_2"/>
    <property type="match status" value="1"/>
</dbReference>
<dbReference type="InterPro" id="IPR000276">
    <property type="entry name" value="GPCR_Rhodpsn"/>
</dbReference>
<dbReference type="Gene3D" id="1.20.1070.10">
    <property type="entry name" value="Rhodopsin 7-helix transmembrane proteins"/>
    <property type="match status" value="1"/>
</dbReference>
<evidence type="ECO:0000256" key="2">
    <source>
        <dbReference type="ARBA" id="ARBA00010663"/>
    </source>
</evidence>
<dbReference type="SUPFAM" id="SSF81321">
    <property type="entry name" value="Family A G protein-coupled receptor-like"/>
    <property type="match status" value="1"/>
</dbReference>
<keyword evidence="7 16" id="KW-1133">Transmembrane helix</keyword>
<dbReference type="Gene3D" id="4.10.400.10">
    <property type="entry name" value="Low-density Lipoprotein Receptor"/>
    <property type="match status" value="1"/>
</dbReference>
<dbReference type="InterPro" id="IPR002172">
    <property type="entry name" value="LDrepeatLR_classA_rpt"/>
</dbReference>
<comment type="caution">
    <text evidence="14">Lacks conserved residue(s) required for the propagation of feature annotation.</text>
</comment>
<dbReference type="InterPro" id="IPR023415">
    <property type="entry name" value="LDLR_class-A_CS"/>
</dbReference>
<keyword evidence="4" id="KW-0433">Leucine-rich repeat</keyword>
<keyword evidence="12" id="KW-0325">Glycoprotein</keyword>
<feature type="domain" description="G-protein coupled receptors family 1 profile" evidence="17">
    <location>
        <begin position="435"/>
        <end position="690"/>
    </location>
</feature>
<dbReference type="InterPro" id="IPR003591">
    <property type="entry name" value="Leu-rich_rpt_typical-subtyp"/>
</dbReference>
<comment type="similarity">
    <text evidence="2 15">Belongs to the G-protein coupled receptor 1 family.</text>
</comment>
<protein>
    <recommendedName>
        <fullName evidence="17">G-protein coupled receptors family 1 profile domain-containing protein</fullName>
    </recommendedName>
</protein>
<dbReference type="EMBL" id="JARAKH010000025">
    <property type="protein sequence ID" value="KAK8390477.1"/>
    <property type="molecule type" value="Genomic_DNA"/>
</dbReference>
<evidence type="ECO:0000313" key="19">
    <source>
        <dbReference type="Proteomes" id="UP001487740"/>
    </source>
</evidence>
<dbReference type="SUPFAM" id="SSF57424">
    <property type="entry name" value="LDL receptor-like module"/>
    <property type="match status" value="1"/>
</dbReference>
<evidence type="ECO:0000256" key="8">
    <source>
        <dbReference type="ARBA" id="ARBA00023040"/>
    </source>
</evidence>
<dbReference type="GO" id="GO:0008528">
    <property type="term" value="F:G protein-coupled peptide receptor activity"/>
    <property type="evidence" value="ECO:0007669"/>
    <property type="project" value="TreeGrafter"/>
</dbReference>
<feature type="transmembrane region" description="Helical" evidence="16">
    <location>
        <begin position="635"/>
        <end position="658"/>
    </location>
</feature>
<keyword evidence="6" id="KW-0677">Repeat</keyword>
<feature type="transmembrane region" description="Helical" evidence="16">
    <location>
        <begin position="488"/>
        <end position="507"/>
    </location>
</feature>
<dbReference type="CDD" id="cd00112">
    <property type="entry name" value="LDLa"/>
    <property type="match status" value="1"/>
</dbReference>
<evidence type="ECO:0000256" key="14">
    <source>
        <dbReference type="PROSITE-ProRule" id="PRU00124"/>
    </source>
</evidence>
<keyword evidence="11 15" id="KW-0675">Receptor</keyword>
<dbReference type="Gene3D" id="3.80.10.10">
    <property type="entry name" value="Ribonuclease Inhibitor"/>
    <property type="match status" value="2"/>
</dbReference>
<evidence type="ECO:0000256" key="1">
    <source>
        <dbReference type="ARBA" id="ARBA00004651"/>
    </source>
</evidence>
<evidence type="ECO:0000256" key="5">
    <source>
        <dbReference type="ARBA" id="ARBA00022692"/>
    </source>
</evidence>
<keyword evidence="19" id="KW-1185">Reference proteome</keyword>
<dbReference type="PROSITE" id="PS50262">
    <property type="entry name" value="G_PROTEIN_RECEP_F1_2"/>
    <property type="match status" value="1"/>
</dbReference>
<dbReference type="PROSITE" id="PS51450">
    <property type="entry name" value="LRR"/>
    <property type="match status" value="1"/>
</dbReference>
<dbReference type="AlphaFoldDB" id="A0AAW0TSD4"/>
<dbReference type="PANTHER" id="PTHR24372">
    <property type="entry name" value="GLYCOPROTEIN HORMONE RECEPTOR"/>
    <property type="match status" value="1"/>
</dbReference>
<dbReference type="PANTHER" id="PTHR24372:SF80">
    <property type="entry name" value="FI21465P1-RELATED"/>
    <property type="match status" value="1"/>
</dbReference>
<evidence type="ECO:0000256" key="10">
    <source>
        <dbReference type="ARBA" id="ARBA00023157"/>
    </source>
</evidence>
<reference evidence="18 19" key="1">
    <citation type="submission" date="2023-03" db="EMBL/GenBank/DDBJ databases">
        <title>High-quality genome of Scylla paramamosain provides insights in environmental adaptation.</title>
        <authorList>
            <person name="Zhang L."/>
        </authorList>
    </citation>
    <scope>NUCLEOTIDE SEQUENCE [LARGE SCALE GENOMIC DNA]</scope>
    <source>
        <strain evidence="18">LZ_2023a</strain>
        <tissue evidence="18">Muscle</tissue>
    </source>
</reference>
<feature type="transmembrane region" description="Helical" evidence="16">
    <location>
        <begin position="452"/>
        <end position="476"/>
    </location>
</feature>
<evidence type="ECO:0000256" key="6">
    <source>
        <dbReference type="ARBA" id="ARBA00022737"/>
    </source>
</evidence>
<proteinExistence type="inferred from homology"/>
<feature type="transmembrane region" description="Helical" evidence="16">
    <location>
        <begin position="670"/>
        <end position="693"/>
    </location>
</feature>
<keyword evidence="9 16" id="KW-0472">Membrane</keyword>
<evidence type="ECO:0000256" key="13">
    <source>
        <dbReference type="ARBA" id="ARBA00023224"/>
    </source>
</evidence>
<sequence length="782" mass="87832">MGRLDTPFSSTQEGDGLNSKLLVNHLSPAQSSPGVGSCSTGWFLCTSTGDVCLEQRFLCDQKEDCPDGEDEIDNCVPYEADSNLTVKILEKEILAPDNITRCDLTRVPPECYCRLGTHLVCRNAHLTSIPQDLDPNVTSLLLGNNSIVLSPDDLQPYPRLNQIFLDHNQITALPAGVFSGLPLVKVFLSHNLLRDDLKSLQGLSSLSRPSYLHLCHNLISNIDLVLDLVPGLLSLWINYSPVTMTNRTVSRNAQSLTELWMEGNRVQLTPGAFRGFTNLESLYLRYNGITDVGSRAFEDLRSLKDLELNYNLIRHLRSDSFLGLETLVSLNLDHNPLLTIHANAFKPLGNLASLWMGNVELSMELLMNISTHPRDETHLANLTHLIFKRFRYCGYFPHVPDCYPKADGVSSFQHLLVRLELRVGVWIVSLLTLIGNLMVLGGRVFSRDDNKILSLFIRNLAVADLLTGLYLLVIAVKDIEFRARYSDHAYYWMTSWQCTITGVLAMTSSEVSVLILSFMSVERWLCITWPLAAPKLSLGGAKMALTFIWFTGISLALAPVLYYRGQQQRFYGTNGLCFPLHLDDPWVPGWLYSGLLFVGLNQLGVILILVSYTGMFYSIRRTRANTPLSLGDREFAMRFFFIVFTDCLCWTPIIVLRIMALAEVDLRPEFYAYVVVVLLPINSALNPFLYTFTTTKFRAQIRRFLSGRGVCLCVWVPRQDTDSETTRTSFFRSATLKLTNGRDLLPALNGTAPIHTVDDTTVAEVSRSSLGKDEVVKVETRL</sequence>
<evidence type="ECO:0000256" key="9">
    <source>
        <dbReference type="ARBA" id="ARBA00023136"/>
    </source>
</evidence>
<dbReference type="PROSITE" id="PS00237">
    <property type="entry name" value="G_PROTEIN_RECEP_F1_1"/>
    <property type="match status" value="1"/>
</dbReference>
<dbReference type="GO" id="GO:0007189">
    <property type="term" value="P:adenylate cyclase-activating G protein-coupled receptor signaling pathway"/>
    <property type="evidence" value="ECO:0007669"/>
    <property type="project" value="TreeGrafter"/>
</dbReference>
<dbReference type="InterPro" id="IPR036055">
    <property type="entry name" value="LDL_receptor-like_sf"/>
</dbReference>
<keyword evidence="10" id="KW-1015">Disulfide bond</keyword>
<dbReference type="InterPro" id="IPR032675">
    <property type="entry name" value="LRR_dom_sf"/>
</dbReference>
<dbReference type="SMART" id="SM00192">
    <property type="entry name" value="LDLa"/>
    <property type="match status" value="1"/>
</dbReference>
<dbReference type="Proteomes" id="UP001487740">
    <property type="component" value="Unassembled WGS sequence"/>
</dbReference>
<evidence type="ECO:0000256" key="3">
    <source>
        <dbReference type="ARBA" id="ARBA00022475"/>
    </source>
</evidence>
<evidence type="ECO:0000256" key="16">
    <source>
        <dbReference type="SAM" id="Phobius"/>
    </source>
</evidence>
<dbReference type="InterPro" id="IPR001611">
    <property type="entry name" value="Leu-rich_rpt"/>
</dbReference>
<evidence type="ECO:0000256" key="11">
    <source>
        <dbReference type="ARBA" id="ARBA00023170"/>
    </source>
</evidence>
<dbReference type="CDD" id="cd15137">
    <property type="entry name" value="7tmA_Relaxin_R"/>
    <property type="match status" value="1"/>
</dbReference>
<dbReference type="SMART" id="SM00369">
    <property type="entry name" value="LRR_TYP"/>
    <property type="match status" value="4"/>
</dbReference>
<dbReference type="PROSITE" id="PS01209">
    <property type="entry name" value="LDLRA_1"/>
    <property type="match status" value="1"/>
</dbReference>
<organism evidence="18 19">
    <name type="scientific">Scylla paramamosain</name>
    <name type="common">Mud crab</name>
    <dbReference type="NCBI Taxonomy" id="85552"/>
    <lineage>
        <taxon>Eukaryota</taxon>
        <taxon>Metazoa</taxon>
        <taxon>Ecdysozoa</taxon>
        <taxon>Arthropoda</taxon>
        <taxon>Crustacea</taxon>
        <taxon>Multicrustacea</taxon>
        <taxon>Malacostraca</taxon>
        <taxon>Eumalacostraca</taxon>
        <taxon>Eucarida</taxon>
        <taxon>Decapoda</taxon>
        <taxon>Pleocyemata</taxon>
        <taxon>Brachyura</taxon>
        <taxon>Eubrachyura</taxon>
        <taxon>Portunoidea</taxon>
        <taxon>Portunidae</taxon>
        <taxon>Portuninae</taxon>
        <taxon>Scylla</taxon>
    </lineage>
</organism>
<comment type="subcellular location">
    <subcellularLocation>
        <location evidence="1">Cell membrane</location>
        <topology evidence="1">Multi-pass membrane protein</topology>
    </subcellularLocation>
</comment>
<dbReference type="SUPFAM" id="SSF52058">
    <property type="entry name" value="L domain-like"/>
    <property type="match status" value="1"/>
</dbReference>
<feature type="transmembrane region" description="Helical" evidence="16">
    <location>
        <begin position="423"/>
        <end position="446"/>
    </location>
</feature>
<keyword evidence="13 15" id="KW-0807">Transducer</keyword>
<evidence type="ECO:0000256" key="7">
    <source>
        <dbReference type="ARBA" id="ARBA00022989"/>
    </source>
</evidence>
<gene>
    <name evidence="18" type="ORF">O3P69_010281</name>
</gene>
<keyword evidence="5 15" id="KW-0812">Transmembrane</keyword>
<dbReference type="Pfam" id="PF13855">
    <property type="entry name" value="LRR_8"/>
    <property type="match status" value="1"/>
</dbReference>
<evidence type="ECO:0000256" key="12">
    <source>
        <dbReference type="ARBA" id="ARBA00023180"/>
    </source>
</evidence>
<evidence type="ECO:0000259" key="17">
    <source>
        <dbReference type="PROSITE" id="PS50262"/>
    </source>
</evidence>
<evidence type="ECO:0000256" key="15">
    <source>
        <dbReference type="RuleBase" id="RU000688"/>
    </source>
</evidence>
<feature type="transmembrane region" description="Helical" evidence="16">
    <location>
        <begin position="590"/>
        <end position="614"/>
    </location>
</feature>
<dbReference type="InterPro" id="IPR008112">
    <property type="entry name" value="Relaxin_rcpt"/>
</dbReference>
<dbReference type="Pfam" id="PF00057">
    <property type="entry name" value="Ldl_recept_a"/>
    <property type="match status" value="1"/>
</dbReference>
<comment type="caution">
    <text evidence="18">The sequence shown here is derived from an EMBL/GenBank/DDBJ whole genome shotgun (WGS) entry which is preliminary data.</text>
</comment>
<keyword evidence="3" id="KW-1003">Cell membrane</keyword>
<dbReference type="GO" id="GO:0009755">
    <property type="term" value="P:hormone-mediated signaling pathway"/>
    <property type="evidence" value="ECO:0007669"/>
    <property type="project" value="TreeGrafter"/>
</dbReference>